<dbReference type="RefSeq" id="WP_093310349.1">
    <property type="nucleotide sequence ID" value="NZ_FNPV01000001.1"/>
</dbReference>
<protein>
    <recommendedName>
        <fullName evidence="7">Circadian input-output histidine kinase CikA</fullName>
        <ecNumber evidence="3">2.7.13.3</ecNumber>
    </recommendedName>
</protein>
<dbReference type="Gene3D" id="3.30.450.20">
    <property type="entry name" value="PAS domain"/>
    <property type="match status" value="2"/>
</dbReference>
<dbReference type="InterPro" id="IPR036890">
    <property type="entry name" value="HATPase_C_sf"/>
</dbReference>
<dbReference type="Gene3D" id="3.30.565.10">
    <property type="entry name" value="Histidine kinase-like ATPase, C-terminal domain"/>
    <property type="match status" value="1"/>
</dbReference>
<dbReference type="InterPro" id="IPR013656">
    <property type="entry name" value="PAS_4"/>
</dbReference>
<dbReference type="AlphaFoldDB" id="A0A1H3IYU2"/>
<proteinExistence type="inferred from homology"/>
<dbReference type="Proteomes" id="UP000199230">
    <property type="component" value="Unassembled WGS sequence"/>
</dbReference>
<dbReference type="SUPFAM" id="SSF47384">
    <property type="entry name" value="Homodimeric domain of signal transducing histidine kinase"/>
    <property type="match status" value="1"/>
</dbReference>
<dbReference type="InterPro" id="IPR000014">
    <property type="entry name" value="PAS"/>
</dbReference>
<feature type="domain" description="Histidine kinase" evidence="9">
    <location>
        <begin position="300"/>
        <end position="522"/>
    </location>
</feature>
<dbReference type="PROSITE" id="PS50113">
    <property type="entry name" value="PAC"/>
    <property type="match status" value="1"/>
</dbReference>
<evidence type="ECO:0000256" key="7">
    <source>
        <dbReference type="ARBA" id="ARBA00074306"/>
    </source>
</evidence>
<dbReference type="InterPro" id="IPR000700">
    <property type="entry name" value="PAS-assoc_C"/>
</dbReference>
<organism evidence="11 12">
    <name type="scientific">Tindallia californiensis</name>
    <dbReference type="NCBI Taxonomy" id="159292"/>
    <lineage>
        <taxon>Bacteria</taxon>
        <taxon>Bacillati</taxon>
        <taxon>Bacillota</taxon>
        <taxon>Clostridia</taxon>
        <taxon>Peptostreptococcales</taxon>
        <taxon>Tindalliaceae</taxon>
        <taxon>Tindallia</taxon>
    </lineage>
</organism>
<dbReference type="OrthoDB" id="9813394at2"/>
<dbReference type="InterPro" id="IPR004358">
    <property type="entry name" value="Sig_transdc_His_kin-like_C"/>
</dbReference>
<dbReference type="PANTHER" id="PTHR45339:SF1">
    <property type="entry name" value="HYBRID SIGNAL TRANSDUCTION HISTIDINE KINASE J"/>
    <property type="match status" value="1"/>
</dbReference>
<dbReference type="SUPFAM" id="SSF55785">
    <property type="entry name" value="PYP-like sensor domain (PAS domain)"/>
    <property type="match status" value="2"/>
</dbReference>
<dbReference type="CDD" id="cd00082">
    <property type="entry name" value="HisKA"/>
    <property type="match status" value="1"/>
</dbReference>
<dbReference type="NCBIfam" id="TIGR00229">
    <property type="entry name" value="sensory_box"/>
    <property type="match status" value="1"/>
</dbReference>
<dbReference type="SUPFAM" id="SSF55874">
    <property type="entry name" value="ATPase domain of HSP90 chaperone/DNA topoisomerase II/histidine kinase"/>
    <property type="match status" value="1"/>
</dbReference>
<comment type="catalytic activity">
    <reaction evidence="1">
        <text>ATP + protein L-histidine = ADP + protein N-phospho-L-histidine.</text>
        <dbReference type="EC" id="2.7.13.3"/>
    </reaction>
</comment>
<dbReference type="EC" id="2.7.13.3" evidence="3"/>
<dbReference type="InterPro" id="IPR005467">
    <property type="entry name" value="His_kinase_dom"/>
</dbReference>
<accession>A0A1H3IYU2</accession>
<evidence type="ECO:0000256" key="2">
    <source>
        <dbReference type="ARBA" id="ARBA00006402"/>
    </source>
</evidence>
<dbReference type="GO" id="GO:0000155">
    <property type="term" value="F:phosphorelay sensor kinase activity"/>
    <property type="evidence" value="ECO:0007669"/>
    <property type="project" value="InterPro"/>
</dbReference>
<dbReference type="InterPro" id="IPR003661">
    <property type="entry name" value="HisK_dim/P_dom"/>
</dbReference>
<dbReference type="STRING" id="159292.SAMN05192546_101347"/>
<evidence type="ECO:0000256" key="3">
    <source>
        <dbReference type="ARBA" id="ARBA00012438"/>
    </source>
</evidence>
<dbReference type="Pfam" id="PF02518">
    <property type="entry name" value="HATPase_c"/>
    <property type="match status" value="1"/>
</dbReference>
<name>A0A1H3IYU2_9FIRM</name>
<evidence type="ECO:0000256" key="6">
    <source>
        <dbReference type="ARBA" id="ARBA00023012"/>
    </source>
</evidence>
<reference evidence="11 12" key="1">
    <citation type="submission" date="2016-10" db="EMBL/GenBank/DDBJ databases">
        <authorList>
            <person name="de Groot N.N."/>
        </authorList>
    </citation>
    <scope>NUCLEOTIDE SEQUENCE [LARGE SCALE GENOMIC DNA]</scope>
    <source>
        <strain evidence="11 12">APO</strain>
    </source>
</reference>
<keyword evidence="4" id="KW-0597">Phosphoprotein</keyword>
<dbReference type="Pfam" id="PF08448">
    <property type="entry name" value="PAS_4"/>
    <property type="match status" value="2"/>
</dbReference>
<feature type="coiled-coil region" evidence="8">
    <location>
        <begin position="266"/>
        <end position="293"/>
    </location>
</feature>
<evidence type="ECO:0000313" key="12">
    <source>
        <dbReference type="Proteomes" id="UP000199230"/>
    </source>
</evidence>
<evidence type="ECO:0000313" key="11">
    <source>
        <dbReference type="EMBL" id="SDY32923.1"/>
    </source>
</evidence>
<dbReference type="CDD" id="cd16922">
    <property type="entry name" value="HATPase_EvgS-ArcB-TorS-like"/>
    <property type="match status" value="1"/>
</dbReference>
<feature type="domain" description="PAC" evidence="10">
    <location>
        <begin position="220"/>
        <end position="275"/>
    </location>
</feature>
<dbReference type="InterPro" id="IPR003594">
    <property type="entry name" value="HATPase_dom"/>
</dbReference>
<evidence type="ECO:0000259" key="9">
    <source>
        <dbReference type="PROSITE" id="PS50109"/>
    </source>
</evidence>
<evidence type="ECO:0000256" key="5">
    <source>
        <dbReference type="ARBA" id="ARBA00022777"/>
    </source>
</evidence>
<keyword evidence="8" id="KW-0175">Coiled coil</keyword>
<evidence type="ECO:0000259" key="10">
    <source>
        <dbReference type="PROSITE" id="PS50113"/>
    </source>
</evidence>
<dbReference type="InterPro" id="IPR035965">
    <property type="entry name" value="PAS-like_dom_sf"/>
</dbReference>
<dbReference type="PANTHER" id="PTHR45339">
    <property type="entry name" value="HYBRID SIGNAL TRANSDUCTION HISTIDINE KINASE J"/>
    <property type="match status" value="1"/>
</dbReference>
<keyword evidence="12" id="KW-1185">Reference proteome</keyword>
<dbReference type="PRINTS" id="PR00344">
    <property type="entry name" value="BCTRLSENSOR"/>
</dbReference>
<evidence type="ECO:0000256" key="4">
    <source>
        <dbReference type="ARBA" id="ARBA00022553"/>
    </source>
</evidence>
<dbReference type="SMART" id="SM00387">
    <property type="entry name" value="HATPase_c"/>
    <property type="match status" value="1"/>
</dbReference>
<comment type="similarity">
    <text evidence="2">In the N-terminal section; belongs to the phytochrome family.</text>
</comment>
<keyword evidence="6" id="KW-0902">Two-component regulatory system</keyword>
<dbReference type="Gene3D" id="1.10.287.130">
    <property type="match status" value="1"/>
</dbReference>
<dbReference type="InterPro" id="IPR036097">
    <property type="entry name" value="HisK_dim/P_sf"/>
</dbReference>
<evidence type="ECO:0000256" key="8">
    <source>
        <dbReference type="SAM" id="Coils"/>
    </source>
</evidence>
<dbReference type="Pfam" id="PF00512">
    <property type="entry name" value="HisKA"/>
    <property type="match status" value="1"/>
</dbReference>
<keyword evidence="5" id="KW-0418">Kinase</keyword>
<sequence length="524" mass="60309">MKKLNIKQNHLWKLKKQKSLMSNNEWNHMMQEIIRHDPNAISVFDKNLIHLFVSNRFLKDYGVEEKEVIGRHHYEVFPDIPEKWRAVHQKALSGEVITGHENKYIRKNGKIDYTNWECRPWYKKNGDIGGIVIYTEVVTEWVVVREQIRERELFLQSIIDAIQDGISVLDMDLNIIRTNETIKKWYSRNTPLEGKKCYHVFCNAYSGCDKCSAVKAMNSRKLEMNEVTHKMDPNDIKVIEQYAYPILDDERKVVAVVQYMRDITKQKESEERLQKINEQLVLAKEAVETVNAAKSQFLANMSHELRTPINGLMGMTQLLLETELDKEQEEYLELSVKACQSLAHVVQEILDYTNLGKKQPFIEEMTFVSSELLEEVVELYKVTAIHKGVSITMEVDDTVPTSLRGDYYKLKQIVNNLTGNAVKFTNEGSVHLSVTVKERVNSSTLRLQWKIQDTGIGIPSDKLADIFDRFQQVEDSHTRSYGGVGLGLSISKELSDLMGGSIKVFSQPGEGSLFIFECDMMVDA</sequence>
<evidence type="ECO:0000256" key="1">
    <source>
        <dbReference type="ARBA" id="ARBA00000085"/>
    </source>
</evidence>
<gene>
    <name evidence="11" type="ORF">SAMN05192546_101347</name>
</gene>
<dbReference type="EMBL" id="FNPV01000001">
    <property type="protein sequence ID" value="SDY32923.1"/>
    <property type="molecule type" value="Genomic_DNA"/>
</dbReference>
<dbReference type="CDD" id="cd00130">
    <property type="entry name" value="PAS"/>
    <property type="match status" value="1"/>
</dbReference>
<keyword evidence="5" id="KW-0808">Transferase</keyword>
<dbReference type="SMART" id="SM00388">
    <property type="entry name" value="HisKA"/>
    <property type="match status" value="1"/>
</dbReference>
<dbReference type="FunFam" id="3.30.565.10:FF:000010">
    <property type="entry name" value="Sensor histidine kinase RcsC"/>
    <property type="match status" value="1"/>
</dbReference>
<dbReference type="PROSITE" id="PS50109">
    <property type="entry name" value="HIS_KIN"/>
    <property type="match status" value="1"/>
</dbReference>